<evidence type="ECO:0000313" key="3">
    <source>
        <dbReference type="Proteomes" id="UP000031668"/>
    </source>
</evidence>
<dbReference type="AlphaFoldDB" id="A0A0C2MI31"/>
<dbReference type="InterPro" id="IPR050951">
    <property type="entry name" value="Retrovirus_Pol_polyprotein"/>
</dbReference>
<gene>
    <name evidence="2" type="ORF">RF11_09942</name>
</gene>
<reference evidence="2 3" key="1">
    <citation type="journal article" date="2014" name="Genome Biol. Evol.">
        <title>The genome of the myxosporean Thelohanellus kitauei shows adaptations to nutrient acquisition within its fish host.</title>
        <authorList>
            <person name="Yang Y."/>
            <person name="Xiong J."/>
            <person name="Zhou Z."/>
            <person name="Huo F."/>
            <person name="Miao W."/>
            <person name="Ran C."/>
            <person name="Liu Y."/>
            <person name="Zhang J."/>
            <person name="Feng J."/>
            <person name="Wang M."/>
            <person name="Wang M."/>
            <person name="Wang L."/>
            <person name="Yao B."/>
        </authorList>
    </citation>
    <scope>NUCLEOTIDE SEQUENCE [LARGE SCALE GENOMIC DNA]</scope>
    <source>
        <strain evidence="2">Wuqing</strain>
    </source>
</reference>
<sequence length="156" mass="17737">MKNLTGKRGRWLLEFEEYDYEVEYVSGKENLVADALSRLVCATMLQNESSFMQEKQCDADTSRLLDIVKQRTVSGETNTHKEKGGSNYVIVNDILCKKGRRGSVPVIPSSSREKIFHSCHINSLCHPGLNKTLEALRSRCYWKGMSSDVARWISKC</sequence>
<evidence type="ECO:0000259" key="1">
    <source>
        <dbReference type="Pfam" id="PF17921"/>
    </source>
</evidence>
<feature type="domain" description="Integrase zinc-binding" evidence="1">
    <location>
        <begin position="107"/>
        <end position="156"/>
    </location>
</feature>
<accession>A0A0C2MI31</accession>
<comment type="caution">
    <text evidence="2">The sequence shown here is derived from an EMBL/GenBank/DDBJ whole genome shotgun (WGS) entry which is preliminary data.</text>
</comment>
<protein>
    <recommendedName>
        <fullName evidence="1">Integrase zinc-binding domain-containing protein</fullName>
    </recommendedName>
</protein>
<dbReference type="OrthoDB" id="10051637at2759"/>
<dbReference type="EMBL" id="JWZT01003452">
    <property type="protein sequence ID" value="KII66751.1"/>
    <property type="molecule type" value="Genomic_DNA"/>
</dbReference>
<dbReference type="PANTHER" id="PTHR37984">
    <property type="entry name" value="PROTEIN CBG26694"/>
    <property type="match status" value="1"/>
</dbReference>
<dbReference type="Gene3D" id="1.10.340.70">
    <property type="match status" value="1"/>
</dbReference>
<evidence type="ECO:0000313" key="2">
    <source>
        <dbReference type="EMBL" id="KII66751.1"/>
    </source>
</evidence>
<dbReference type="FunFam" id="1.10.340.70:FF:000001">
    <property type="entry name" value="Retrovirus-related Pol polyprotein from transposon gypsy-like Protein"/>
    <property type="match status" value="1"/>
</dbReference>
<organism evidence="2 3">
    <name type="scientific">Thelohanellus kitauei</name>
    <name type="common">Myxosporean</name>
    <dbReference type="NCBI Taxonomy" id="669202"/>
    <lineage>
        <taxon>Eukaryota</taxon>
        <taxon>Metazoa</taxon>
        <taxon>Cnidaria</taxon>
        <taxon>Myxozoa</taxon>
        <taxon>Myxosporea</taxon>
        <taxon>Bivalvulida</taxon>
        <taxon>Platysporina</taxon>
        <taxon>Myxobolidae</taxon>
        <taxon>Thelohanellus</taxon>
    </lineage>
</organism>
<dbReference type="PANTHER" id="PTHR37984:SF5">
    <property type="entry name" value="PROTEIN NYNRIN-LIKE"/>
    <property type="match status" value="1"/>
</dbReference>
<proteinExistence type="predicted"/>
<keyword evidence="3" id="KW-1185">Reference proteome</keyword>
<name>A0A0C2MI31_THEKT</name>
<dbReference type="Pfam" id="PF17921">
    <property type="entry name" value="Integrase_H2C2"/>
    <property type="match status" value="1"/>
</dbReference>
<dbReference type="InterPro" id="IPR041588">
    <property type="entry name" value="Integrase_H2C2"/>
</dbReference>
<dbReference type="Proteomes" id="UP000031668">
    <property type="component" value="Unassembled WGS sequence"/>
</dbReference>